<dbReference type="InterPro" id="IPR000587">
    <property type="entry name" value="Creatinase_N"/>
</dbReference>
<keyword evidence="3" id="KW-0378">Hydrolase</keyword>
<dbReference type="InterPro" id="IPR000994">
    <property type="entry name" value="Pept_M24"/>
</dbReference>
<evidence type="ECO:0000313" key="4">
    <source>
        <dbReference type="Proteomes" id="UP000247696"/>
    </source>
</evidence>
<dbReference type="InterPro" id="IPR029149">
    <property type="entry name" value="Creatin/AminoP/Spt16_N"/>
</dbReference>
<dbReference type="Proteomes" id="UP000247696">
    <property type="component" value="Chromosome"/>
</dbReference>
<dbReference type="Gene3D" id="3.90.230.10">
    <property type="entry name" value="Creatinase/methionine aminopeptidase superfamily"/>
    <property type="match status" value="1"/>
</dbReference>
<dbReference type="SUPFAM" id="SSF55920">
    <property type="entry name" value="Creatinase/aminopeptidase"/>
    <property type="match status" value="1"/>
</dbReference>
<dbReference type="AlphaFoldDB" id="A0A2Z3YVY8"/>
<feature type="domain" description="Creatinase N-terminal" evidence="2">
    <location>
        <begin position="13"/>
        <end position="141"/>
    </location>
</feature>
<dbReference type="Pfam" id="PF00557">
    <property type="entry name" value="Peptidase_M24"/>
    <property type="match status" value="1"/>
</dbReference>
<dbReference type="SUPFAM" id="SSF53092">
    <property type="entry name" value="Creatinase/prolidase N-terminal domain"/>
    <property type="match status" value="1"/>
</dbReference>
<dbReference type="EC" id="3.4.13.-" evidence="3"/>
<keyword evidence="4" id="KW-1185">Reference proteome</keyword>
<dbReference type="InterPro" id="IPR050659">
    <property type="entry name" value="Peptidase_M24B"/>
</dbReference>
<feature type="domain" description="Peptidase M24" evidence="1">
    <location>
        <begin position="153"/>
        <end position="357"/>
    </location>
</feature>
<name>A0A2Z3YVY8_9CORY</name>
<sequence>MTVPFPLSTYTARLDAVAALLGQQHIDAAVLTPGADLRFLLASDIDTHERFSALVITPTTRRIVVPAVDAGALRDGIAGQAGVQVVPWTDGQDALELAVGDIHRHAADATVAVSGEMPANHLLNLQARGLRTVNATAVLRDVFMVKDASEIAELRRAGAAIDEVHRQVPGLLRAGRTEREVAGDLEKLILAGHVAVDFIIVGSGPHGADPHHDYSDRILEEGDIVVIDIGGALDSGYHSDCTRTYIVGPVDAARPDQAEAYRVLRRAQQAGLDAAKPGITAGALDTIVRDIIVDAGYGRFYTHRTGHGIGLSGHEEPFIIAGNELTLEEGMTFSVEPGIYVPGDWGARIEDIVVLTADGCEPLNVTTRDLVAAGAGEGS</sequence>
<dbReference type="InterPro" id="IPR036005">
    <property type="entry name" value="Creatinase/aminopeptidase-like"/>
</dbReference>
<proteinExistence type="predicted"/>
<gene>
    <name evidence="3" type="primary">pepE</name>
    <name evidence="3" type="ORF">Csp1_14380</name>
</gene>
<evidence type="ECO:0000259" key="1">
    <source>
        <dbReference type="Pfam" id="PF00557"/>
    </source>
</evidence>
<dbReference type="Pfam" id="PF01321">
    <property type="entry name" value="Creatinase_N"/>
    <property type="match status" value="1"/>
</dbReference>
<dbReference type="EMBL" id="CP024988">
    <property type="protein sequence ID" value="AWT26227.1"/>
    <property type="molecule type" value="Genomic_DNA"/>
</dbReference>
<dbReference type="STRING" id="1737425.GCA_900049755_01961"/>
<dbReference type="Gene3D" id="3.40.350.10">
    <property type="entry name" value="Creatinase/prolidase N-terminal domain"/>
    <property type="match status" value="1"/>
</dbReference>
<reference evidence="4" key="1">
    <citation type="submission" date="2017-11" db="EMBL/GenBank/DDBJ databases">
        <title>Otitis media/interna in a cat caused by the recently described species Corynebacterium provencense.</title>
        <authorList>
            <person name="Kittl S."/>
            <person name="Brodard I."/>
            <person name="Rychener L."/>
            <person name="Jores J."/>
            <person name="Roosje P."/>
            <person name="Gobeli Brawand S."/>
        </authorList>
    </citation>
    <scope>NUCLEOTIDE SEQUENCE [LARGE SCALE GENOMIC DNA]</scope>
    <source>
        <strain evidence="4">17KM38</strain>
    </source>
</reference>
<dbReference type="PANTHER" id="PTHR46112">
    <property type="entry name" value="AMINOPEPTIDASE"/>
    <property type="match status" value="1"/>
</dbReference>
<organism evidence="3 4">
    <name type="scientific">Corynebacterium provencense</name>
    <dbReference type="NCBI Taxonomy" id="1737425"/>
    <lineage>
        <taxon>Bacteria</taxon>
        <taxon>Bacillati</taxon>
        <taxon>Actinomycetota</taxon>
        <taxon>Actinomycetes</taxon>
        <taxon>Mycobacteriales</taxon>
        <taxon>Corynebacteriaceae</taxon>
        <taxon>Corynebacterium</taxon>
    </lineage>
</organism>
<protein>
    <submittedName>
        <fullName evidence="3">Putative dipeptidase PepE</fullName>
        <ecNumber evidence="3">3.4.13.-</ecNumber>
    </submittedName>
</protein>
<dbReference type="OrthoDB" id="9806388at2"/>
<dbReference type="KEGG" id="cpre:Csp1_14380"/>
<evidence type="ECO:0000259" key="2">
    <source>
        <dbReference type="Pfam" id="PF01321"/>
    </source>
</evidence>
<dbReference type="PANTHER" id="PTHR46112:SF3">
    <property type="entry name" value="AMINOPEPTIDASE YPDF"/>
    <property type="match status" value="1"/>
</dbReference>
<dbReference type="RefSeq" id="WP_110481434.1">
    <property type="nucleotide sequence ID" value="NZ_CP024988.1"/>
</dbReference>
<accession>A0A2Z3YVY8</accession>
<keyword evidence="3" id="KW-0224">Dipeptidase</keyword>
<dbReference type="GO" id="GO:0016805">
    <property type="term" value="F:dipeptidase activity"/>
    <property type="evidence" value="ECO:0007669"/>
    <property type="project" value="UniProtKB-KW"/>
</dbReference>
<keyword evidence="3" id="KW-0645">Protease</keyword>
<evidence type="ECO:0000313" key="3">
    <source>
        <dbReference type="EMBL" id="AWT26227.1"/>
    </source>
</evidence>